<dbReference type="Proteomes" id="UP000514752">
    <property type="component" value="Chromosome"/>
</dbReference>
<sequence>MDLTELLAGKIANADCLRLIERDRAGFSAAETELLAEILREHSFDVVQQQALAQAVSQQARFDPDALHYEEDDEDTTAICPHCLNPPVPPLRDYLMWRQQQARS</sequence>
<dbReference type="RefSeq" id="WP_182121955.1">
    <property type="nucleotide sequence ID" value="NZ_CP059567.1"/>
</dbReference>
<evidence type="ECO:0000313" key="1">
    <source>
        <dbReference type="EMBL" id="QMT40257.1"/>
    </source>
</evidence>
<gene>
    <name evidence="1" type="ORF">H3L94_10485</name>
</gene>
<organism evidence="1 2">
    <name type="scientific">Neisseria shayeganii</name>
    <dbReference type="NCBI Taxonomy" id="607712"/>
    <lineage>
        <taxon>Bacteria</taxon>
        <taxon>Pseudomonadati</taxon>
        <taxon>Pseudomonadota</taxon>
        <taxon>Betaproteobacteria</taxon>
        <taxon>Neisseriales</taxon>
        <taxon>Neisseriaceae</taxon>
        <taxon>Neisseria</taxon>
    </lineage>
</organism>
<name>A0A7D7N8X2_9NEIS</name>
<evidence type="ECO:0000313" key="2">
    <source>
        <dbReference type="Proteomes" id="UP000514752"/>
    </source>
</evidence>
<reference evidence="1 2" key="1">
    <citation type="submission" date="2020-07" db="EMBL/GenBank/DDBJ databases">
        <title>Genomic diversity of species in the Neisseriaceae family.</title>
        <authorList>
            <person name="Vincent A.T."/>
            <person name="Bernet E."/>
            <person name="Veyrier F.J."/>
        </authorList>
    </citation>
    <scope>NUCLEOTIDE SEQUENCE [LARGE SCALE GENOMIC DNA]</scope>
    <source>
        <strain evidence="1 2">DSM 22244</strain>
    </source>
</reference>
<dbReference type="AlphaFoldDB" id="A0A7D7N8X2"/>
<proteinExistence type="predicted"/>
<protein>
    <submittedName>
        <fullName evidence="1">Uncharacterized protein</fullName>
    </submittedName>
</protein>
<dbReference type="EMBL" id="CP059567">
    <property type="protein sequence ID" value="QMT40257.1"/>
    <property type="molecule type" value="Genomic_DNA"/>
</dbReference>
<dbReference type="KEGG" id="nsg:H3L94_10485"/>
<accession>A0A7D7N8X2</accession>